<comment type="caution">
    <text evidence="2">The sequence shown here is derived from an EMBL/GenBank/DDBJ whole genome shotgun (WGS) entry which is preliminary data.</text>
</comment>
<feature type="domain" description="HTH marR-type" evidence="1">
    <location>
        <begin position="1"/>
        <end position="145"/>
    </location>
</feature>
<dbReference type="Gene3D" id="1.10.10.10">
    <property type="entry name" value="Winged helix-like DNA-binding domain superfamily/Winged helix DNA-binding domain"/>
    <property type="match status" value="1"/>
</dbReference>
<dbReference type="InterPro" id="IPR000835">
    <property type="entry name" value="HTH_MarR-typ"/>
</dbReference>
<dbReference type="AlphaFoldDB" id="A0A229TBK3"/>
<dbReference type="EMBL" id="NMUL01000009">
    <property type="protein sequence ID" value="OXM68622.1"/>
    <property type="molecule type" value="Genomic_DNA"/>
</dbReference>
<dbReference type="SMART" id="SM00347">
    <property type="entry name" value="HTH_MARR"/>
    <property type="match status" value="1"/>
</dbReference>
<reference evidence="3" key="1">
    <citation type="submission" date="2017-07" db="EMBL/GenBank/DDBJ databases">
        <title>Comparative genome mining reveals phylogenetic distribution patterns of secondary metabolites in Amycolatopsis.</title>
        <authorList>
            <person name="Adamek M."/>
            <person name="Alanjary M."/>
            <person name="Sales-Ortells H."/>
            <person name="Goodfellow M."/>
            <person name="Bull A.T."/>
            <person name="Kalinowski J."/>
            <person name="Ziemert N."/>
        </authorList>
    </citation>
    <scope>NUCLEOTIDE SEQUENCE [LARGE SCALE GENOMIC DNA]</scope>
    <source>
        <strain evidence="3">H5</strain>
    </source>
</reference>
<organism evidence="2 3">
    <name type="scientific">Amycolatopsis vastitatis</name>
    <dbReference type="NCBI Taxonomy" id="1905142"/>
    <lineage>
        <taxon>Bacteria</taxon>
        <taxon>Bacillati</taxon>
        <taxon>Actinomycetota</taxon>
        <taxon>Actinomycetes</taxon>
        <taxon>Pseudonocardiales</taxon>
        <taxon>Pseudonocardiaceae</taxon>
        <taxon>Amycolatopsis</taxon>
    </lineage>
</organism>
<sequence>MRALVADEGVVLWGRVVNLHRALNTLLHADIRAATGLDGTEFEFLLRLARFPGPRTHASMVAARMGYSSAGTTKLVARLEDKGVIRRERDPQDGRAFRVALTDAGQAALRAGLKAHIPRLDAEMINRLTAAQRRQLQDLLRRIDPGETTATPRRETQ</sequence>
<name>A0A229TBK3_9PSEU</name>
<evidence type="ECO:0000313" key="2">
    <source>
        <dbReference type="EMBL" id="OXM68622.1"/>
    </source>
</evidence>
<dbReference type="PANTHER" id="PTHR33164:SF43">
    <property type="entry name" value="HTH-TYPE TRANSCRIPTIONAL REPRESSOR YETL"/>
    <property type="match status" value="1"/>
</dbReference>
<dbReference type="OrthoDB" id="5506299at2"/>
<dbReference type="PRINTS" id="PR00598">
    <property type="entry name" value="HTHMARR"/>
</dbReference>
<accession>A0A229TBK3</accession>
<dbReference type="InterPro" id="IPR036388">
    <property type="entry name" value="WH-like_DNA-bd_sf"/>
</dbReference>
<dbReference type="SUPFAM" id="SSF46785">
    <property type="entry name" value="Winged helix' DNA-binding domain"/>
    <property type="match status" value="1"/>
</dbReference>
<dbReference type="GO" id="GO:0006950">
    <property type="term" value="P:response to stress"/>
    <property type="evidence" value="ECO:0007669"/>
    <property type="project" value="TreeGrafter"/>
</dbReference>
<dbReference type="InterPro" id="IPR036390">
    <property type="entry name" value="WH_DNA-bd_sf"/>
</dbReference>
<dbReference type="Proteomes" id="UP000215199">
    <property type="component" value="Unassembled WGS sequence"/>
</dbReference>
<evidence type="ECO:0000259" key="1">
    <source>
        <dbReference type="PROSITE" id="PS50995"/>
    </source>
</evidence>
<dbReference type="PANTHER" id="PTHR33164">
    <property type="entry name" value="TRANSCRIPTIONAL REGULATOR, MARR FAMILY"/>
    <property type="match status" value="1"/>
</dbReference>
<proteinExistence type="predicted"/>
<keyword evidence="3" id="KW-1185">Reference proteome</keyword>
<dbReference type="PROSITE" id="PS50995">
    <property type="entry name" value="HTH_MARR_2"/>
    <property type="match status" value="1"/>
</dbReference>
<protein>
    <submittedName>
        <fullName evidence="2">MarR family transcriptional regulator</fullName>
    </submittedName>
</protein>
<dbReference type="GO" id="GO:0003700">
    <property type="term" value="F:DNA-binding transcription factor activity"/>
    <property type="evidence" value="ECO:0007669"/>
    <property type="project" value="InterPro"/>
</dbReference>
<gene>
    <name evidence="2" type="ORF">CF165_11035</name>
</gene>
<evidence type="ECO:0000313" key="3">
    <source>
        <dbReference type="Proteomes" id="UP000215199"/>
    </source>
</evidence>
<dbReference type="Pfam" id="PF12802">
    <property type="entry name" value="MarR_2"/>
    <property type="match status" value="1"/>
</dbReference>
<dbReference type="InterPro" id="IPR039422">
    <property type="entry name" value="MarR/SlyA-like"/>
</dbReference>